<dbReference type="Proteomes" id="UP000324222">
    <property type="component" value="Unassembled WGS sequence"/>
</dbReference>
<sequence length="108" mass="11989">MEHLSFLLTLRENFTQCGTTTSPQPGLVVRVRGDLLRQLRILWVLCDDATPTGSVQYLPQNYVYLPRQSNSSFSEGKHLVLSVPALSSGAVPSQPLITPSRRALHDDK</sequence>
<name>A0A5B7FW31_PORTR</name>
<proteinExistence type="predicted"/>
<reference evidence="1 2" key="1">
    <citation type="submission" date="2019-05" db="EMBL/GenBank/DDBJ databases">
        <title>Another draft genome of Portunus trituberculatus and its Hox gene families provides insights of decapod evolution.</title>
        <authorList>
            <person name="Jeong J.-H."/>
            <person name="Song I."/>
            <person name="Kim S."/>
            <person name="Choi T."/>
            <person name="Kim D."/>
            <person name="Ryu S."/>
            <person name="Kim W."/>
        </authorList>
    </citation>
    <scope>NUCLEOTIDE SEQUENCE [LARGE SCALE GENOMIC DNA]</scope>
    <source>
        <tissue evidence="1">Muscle</tissue>
    </source>
</reference>
<protein>
    <submittedName>
        <fullName evidence="1">Uncharacterized protein</fullName>
    </submittedName>
</protein>
<evidence type="ECO:0000313" key="2">
    <source>
        <dbReference type="Proteomes" id="UP000324222"/>
    </source>
</evidence>
<dbReference type="AlphaFoldDB" id="A0A5B7FW31"/>
<dbReference type="EMBL" id="VSRR010009075">
    <property type="protein sequence ID" value="MPC49756.1"/>
    <property type="molecule type" value="Genomic_DNA"/>
</dbReference>
<comment type="caution">
    <text evidence="1">The sequence shown here is derived from an EMBL/GenBank/DDBJ whole genome shotgun (WGS) entry which is preliminary data.</text>
</comment>
<gene>
    <name evidence="1" type="ORF">E2C01_043569</name>
</gene>
<evidence type="ECO:0000313" key="1">
    <source>
        <dbReference type="EMBL" id="MPC49756.1"/>
    </source>
</evidence>
<accession>A0A5B7FW31</accession>
<organism evidence="1 2">
    <name type="scientific">Portunus trituberculatus</name>
    <name type="common">Swimming crab</name>
    <name type="synonym">Neptunus trituberculatus</name>
    <dbReference type="NCBI Taxonomy" id="210409"/>
    <lineage>
        <taxon>Eukaryota</taxon>
        <taxon>Metazoa</taxon>
        <taxon>Ecdysozoa</taxon>
        <taxon>Arthropoda</taxon>
        <taxon>Crustacea</taxon>
        <taxon>Multicrustacea</taxon>
        <taxon>Malacostraca</taxon>
        <taxon>Eumalacostraca</taxon>
        <taxon>Eucarida</taxon>
        <taxon>Decapoda</taxon>
        <taxon>Pleocyemata</taxon>
        <taxon>Brachyura</taxon>
        <taxon>Eubrachyura</taxon>
        <taxon>Portunoidea</taxon>
        <taxon>Portunidae</taxon>
        <taxon>Portuninae</taxon>
        <taxon>Portunus</taxon>
    </lineage>
</organism>
<keyword evidence="2" id="KW-1185">Reference proteome</keyword>